<dbReference type="EMBL" id="CAXITT010000381">
    <property type="protein sequence ID" value="CAL1540429.1"/>
    <property type="molecule type" value="Genomic_DNA"/>
</dbReference>
<accession>A0AAV2I2R6</accession>
<dbReference type="Pfam" id="PF12874">
    <property type="entry name" value="zf-met"/>
    <property type="match status" value="1"/>
</dbReference>
<feature type="domain" description="C2H2-type" evidence="9">
    <location>
        <begin position="236"/>
        <end position="263"/>
    </location>
</feature>
<dbReference type="FunFam" id="3.30.160.60:FF:000110">
    <property type="entry name" value="Zinc finger protein-like"/>
    <property type="match status" value="1"/>
</dbReference>
<organism evidence="10 11">
    <name type="scientific">Lymnaea stagnalis</name>
    <name type="common">Great pond snail</name>
    <name type="synonym">Helix stagnalis</name>
    <dbReference type="NCBI Taxonomy" id="6523"/>
    <lineage>
        <taxon>Eukaryota</taxon>
        <taxon>Metazoa</taxon>
        <taxon>Spiralia</taxon>
        <taxon>Lophotrochozoa</taxon>
        <taxon>Mollusca</taxon>
        <taxon>Gastropoda</taxon>
        <taxon>Heterobranchia</taxon>
        <taxon>Euthyneura</taxon>
        <taxon>Panpulmonata</taxon>
        <taxon>Hygrophila</taxon>
        <taxon>Lymnaeoidea</taxon>
        <taxon>Lymnaeidae</taxon>
        <taxon>Lymnaea</taxon>
    </lineage>
</organism>
<feature type="region of interest" description="Disordered" evidence="8">
    <location>
        <begin position="349"/>
        <end position="373"/>
    </location>
</feature>
<protein>
    <recommendedName>
        <fullName evidence="9">C2H2-type domain-containing protein</fullName>
    </recommendedName>
</protein>
<evidence type="ECO:0000256" key="1">
    <source>
        <dbReference type="ARBA" id="ARBA00004123"/>
    </source>
</evidence>
<keyword evidence="4 7" id="KW-0863">Zinc-finger</keyword>
<dbReference type="InterPro" id="IPR013087">
    <property type="entry name" value="Znf_C2H2_type"/>
</dbReference>
<dbReference type="Pfam" id="PF00096">
    <property type="entry name" value="zf-C2H2"/>
    <property type="match status" value="1"/>
</dbReference>
<evidence type="ECO:0000256" key="5">
    <source>
        <dbReference type="ARBA" id="ARBA00022833"/>
    </source>
</evidence>
<feature type="compositionally biased region" description="Polar residues" evidence="8">
    <location>
        <begin position="294"/>
        <end position="313"/>
    </location>
</feature>
<sequence length="685" mass="73178">MVSLLTSAPLAMTPSAAPVSSVVVSNSAASGTSGNGSITGGKINAATWSSGMDIPDRAEEYPTSHQVSLTAGVPPSGLSVVNSVMAPQGVAAVSPIVSSGITTLGQISVSNLATSGAGYLIPSSVPPGTLTGLVVGSPLMSSSSVTVLGSSTIPPARMTSGIVESSSTFSSKMVDGAMHYQCGLCDLNFTNMIQLKSHLVSHTELRPYVCQFCDAGFTNSQSLRTHLLTHGQDRPYICGNCGDTFAQQADLQVHYSSHSSTSIRQHQNVQSDVKIQTTIQSLTAQYGVPRQDRSSPINQSFVSDTGKRLNTTGINNPARLELNTSPGPVSNSPSPVSIVSYSGPATASACSNLPTQQESSLGLKTQPLRPSLPDRQLVYSPKLEITERNEGTSIVGQPKEDSLKQGSDLPEELVAKLENMCASPASSGQLRVDLTDQSFSEDELTASDNGKGQAVYSQQWSQQQHPGCLQQPQLSSPSGYHMQHCYHPAQQQQLYIQQLQSPLQQQQLYPQEHQPHHQQPFLQHQHFQMSPGPQQQNTNNNNIGNDEQSCENESISSSMLSGSLSNIGAYSSIMDAHHCPPNWDQNLTNVSHSNLIQAGTVQDYQSHVRIEDTPLQGGSYSSELAAHDGPYHGEDNSGDRHESMECQGSYRSRNNLGGSEAEQGQQHNEGASDPHLLPQTYYGLS</sequence>
<feature type="compositionally biased region" description="Low complexity" evidence="8">
    <location>
        <begin position="525"/>
        <end position="542"/>
    </location>
</feature>
<reference evidence="10 11" key="1">
    <citation type="submission" date="2024-04" db="EMBL/GenBank/DDBJ databases">
        <authorList>
            <consortium name="Genoscope - CEA"/>
            <person name="William W."/>
        </authorList>
    </citation>
    <scope>NUCLEOTIDE SEQUENCE [LARGE SCALE GENOMIC DNA]</scope>
</reference>
<proteinExistence type="predicted"/>
<feature type="domain" description="C2H2-type" evidence="9">
    <location>
        <begin position="208"/>
        <end position="235"/>
    </location>
</feature>
<dbReference type="InterPro" id="IPR050331">
    <property type="entry name" value="Zinc_finger"/>
</dbReference>
<dbReference type="PROSITE" id="PS00028">
    <property type="entry name" value="ZINC_FINGER_C2H2_1"/>
    <property type="match status" value="3"/>
</dbReference>
<dbReference type="Gene3D" id="3.30.160.60">
    <property type="entry name" value="Classic Zinc Finger"/>
    <property type="match status" value="2"/>
</dbReference>
<dbReference type="AlphaFoldDB" id="A0AAV2I2R6"/>
<dbReference type="GO" id="GO:0005634">
    <property type="term" value="C:nucleus"/>
    <property type="evidence" value="ECO:0007669"/>
    <property type="project" value="UniProtKB-SubCell"/>
</dbReference>
<feature type="region of interest" description="Disordered" evidence="8">
    <location>
        <begin position="287"/>
        <end position="313"/>
    </location>
</feature>
<dbReference type="PANTHER" id="PTHR16515">
    <property type="entry name" value="PR DOMAIN ZINC FINGER PROTEIN"/>
    <property type="match status" value="1"/>
</dbReference>
<feature type="compositionally biased region" description="Basic and acidic residues" evidence="8">
    <location>
        <begin position="625"/>
        <end position="644"/>
    </location>
</feature>
<evidence type="ECO:0000256" key="6">
    <source>
        <dbReference type="ARBA" id="ARBA00023242"/>
    </source>
</evidence>
<feature type="compositionally biased region" description="Polar residues" evidence="8">
    <location>
        <begin position="349"/>
        <end position="363"/>
    </location>
</feature>
<keyword evidence="6" id="KW-0539">Nucleus</keyword>
<name>A0AAV2I2R6_LYMST</name>
<evidence type="ECO:0000256" key="3">
    <source>
        <dbReference type="ARBA" id="ARBA00022737"/>
    </source>
</evidence>
<comment type="subcellular location">
    <subcellularLocation>
        <location evidence="1">Nucleus</location>
    </subcellularLocation>
</comment>
<keyword evidence="3" id="KW-0677">Repeat</keyword>
<evidence type="ECO:0000259" key="9">
    <source>
        <dbReference type="PROSITE" id="PS50157"/>
    </source>
</evidence>
<dbReference type="PROSITE" id="PS50157">
    <property type="entry name" value="ZINC_FINGER_C2H2_2"/>
    <property type="match status" value="3"/>
</dbReference>
<dbReference type="GO" id="GO:0008270">
    <property type="term" value="F:zinc ion binding"/>
    <property type="evidence" value="ECO:0007669"/>
    <property type="project" value="UniProtKB-KW"/>
</dbReference>
<dbReference type="SUPFAM" id="SSF57667">
    <property type="entry name" value="beta-beta-alpha zinc fingers"/>
    <property type="match status" value="2"/>
</dbReference>
<comment type="caution">
    <text evidence="10">The sequence shown here is derived from an EMBL/GenBank/DDBJ whole genome shotgun (WGS) entry which is preliminary data.</text>
</comment>
<keyword evidence="11" id="KW-1185">Reference proteome</keyword>
<evidence type="ECO:0000256" key="7">
    <source>
        <dbReference type="PROSITE-ProRule" id="PRU00042"/>
    </source>
</evidence>
<gene>
    <name evidence="10" type="ORF">GSLYS_00014078001</name>
</gene>
<feature type="region of interest" description="Disordered" evidence="8">
    <location>
        <begin position="525"/>
        <end position="558"/>
    </location>
</feature>
<dbReference type="GO" id="GO:0010468">
    <property type="term" value="P:regulation of gene expression"/>
    <property type="evidence" value="ECO:0007669"/>
    <property type="project" value="TreeGrafter"/>
</dbReference>
<dbReference type="InterPro" id="IPR036236">
    <property type="entry name" value="Znf_C2H2_sf"/>
</dbReference>
<feature type="compositionally biased region" description="Polar residues" evidence="8">
    <location>
        <begin position="649"/>
        <end position="669"/>
    </location>
</feature>
<dbReference type="PANTHER" id="PTHR16515:SF49">
    <property type="entry name" value="GASTRULA ZINC FINGER PROTEIN XLCGF49.1-LIKE-RELATED"/>
    <property type="match status" value="1"/>
</dbReference>
<dbReference type="Proteomes" id="UP001497497">
    <property type="component" value="Unassembled WGS sequence"/>
</dbReference>
<feature type="domain" description="C2H2-type" evidence="9">
    <location>
        <begin position="180"/>
        <end position="207"/>
    </location>
</feature>
<evidence type="ECO:0000256" key="4">
    <source>
        <dbReference type="ARBA" id="ARBA00022771"/>
    </source>
</evidence>
<keyword evidence="5" id="KW-0862">Zinc</keyword>
<dbReference type="SMART" id="SM00355">
    <property type="entry name" value="ZnF_C2H2"/>
    <property type="match status" value="3"/>
</dbReference>
<evidence type="ECO:0000256" key="2">
    <source>
        <dbReference type="ARBA" id="ARBA00022723"/>
    </source>
</evidence>
<keyword evidence="2" id="KW-0479">Metal-binding</keyword>
<evidence type="ECO:0000313" key="10">
    <source>
        <dbReference type="EMBL" id="CAL1540429.1"/>
    </source>
</evidence>
<evidence type="ECO:0000313" key="11">
    <source>
        <dbReference type="Proteomes" id="UP001497497"/>
    </source>
</evidence>
<feature type="region of interest" description="Disordered" evidence="8">
    <location>
        <begin position="613"/>
        <end position="685"/>
    </location>
</feature>
<evidence type="ECO:0000256" key="8">
    <source>
        <dbReference type="SAM" id="MobiDB-lite"/>
    </source>
</evidence>